<dbReference type="EMBL" id="GBRH01257052">
    <property type="protein sequence ID" value="JAD40843.1"/>
    <property type="molecule type" value="Transcribed_RNA"/>
</dbReference>
<reference evidence="1" key="2">
    <citation type="journal article" date="2015" name="Data Brief">
        <title>Shoot transcriptome of the giant reed, Arundo donax.</title>
        <authorList>
            <person name="Barrero R.A."/>
            <person name="Guerrero F.D."/>
            <person name="Moolhuijzen P."/>
            <person name="Goolsby J.A."/>
            <person name="Tidwell J."/>
            <person name="Bellgard S.E."/>
            <person name="Bellgard M.I."/>
        </authorList>
    </citation>
    <scope>NUCLEOTIDE SEQUENCE</scope>
    <source>
        <tissue evidence="1">Shoot tissue taken approximately 20 cm above the soil surface</tissue>
    </source>
</reference>
<organism evidence="1">
    <name type="scientific">Arundo donax</name>
    <name type="common">Giant reed</name>
    <name type="synonym">Donax arundinaceus</name>
    <dbReference type="NCBI Taxonomy" id="35708"/>
    <lineage>
        <taxon>Eukaryota</taxon>
        <taxon>Viridiplantae</taxon>
        <taxon>Streptophyta</taxon>
        <taxon>Embryophyta</taxon>
        <taxon>Tracheophyta</taxon>
        <taxon>Spermatophyta</taxon>
        <taxon>Magnoliopsida</taxon>
        <taxon>Liliopsida</taxon>
        <taxon>Poales</taxon>
        <taxon>Poaceae</taxon>
        <taxon>PACMAD clade</taxon>
        <taxon>Arundinoideae</taxon>
        <taxon>Arundineae</taxon>
        <taxon>Arundo</taxon>
    </lineage>
</organism>
<reference evidence="1" key="1">
    <citation type="submission" date="2014-09" db="EMBL/GenBank/DDBJ databases">
        <authorList>
            <person name="Magalhaes I.L.F."/>
            <person name="Oliveira U."/>
            <person name="Santos F.R."/>
            <person name="Vidigal T.H.D.A."/>
            <person name="Brescovit A.D."/>
            <person name="Santos A.J."/>
        </authorList>
    </citation>
    <scope>NUCLEOTIDE SEQUENCE</scope>
    <source>
        <tissue evidence="1">Shoot tissue taken approximately 20 cm above the soil surface</tissue>
    </source>
</reference>
<name>A0A0A8ZT23_ARUDO</name>
<accession>A0A0A8ZT23</accession>
<protein>
    <submittedName>
        <fullName evidence="1">Uncharacterized protein</fullName>
    </submittedName>
</protein>
<proteinExistence type="predicted"/>
<sequence>MKSNSELIACGRMEWRNEHNQQEKNTKIQIGRSTAIGRNRALGWGKVARRTVVGVDVGHE</sequence>
<dbReference type="AlphaFoldDB" id="A0A0A8ZT23"/>
<evidence type="ECO:0000313" key="1">
    <source>
        <dbReference type="EMBL" id="JAD40843.1"/>
    </source>
</evidence>